<dbReference type="AlphaFoldDB" id="A0A561B9H1"/>
<name>A0A561B9H1_9BURK</name>
<comment type="caution">
    <text evidence="1">The sequence shown here is derived from an EMBL/GenBank/DDBJ whole genome shotgun (WGS) entry which is preliminary data.</text>
</comment>
<evidence type="ECO:0008006" key="3">
    <source>
        <dbReference type="Google" id="ProtNLM"/>
    </source>
</evidence>
<accession>A0A561B9H1</accession>
<protein>
    <recommendedName>
        <fullName evidence="3">Alpha/beta hydrolase</fullName>
    </recommendedName>
</protein>
<dbReference type="Proteomes" id="UP000319722">
    <property type="component" value="Unassembled WGS sequence"/>
</dbReference>
<gene>
    <name evidence="1" type="ORF">FB547_1189</name>
</gene>
<evidence type="ECO:0000313" key="1">
    <source>
        <dbReference type="EMBL" id="TWD75510.1"/>
    </source>
</evidence>
<evidence type="ECO:0000313" key="2">
    <source>
        <dbReference type="Proteomes" id="UP000319722"/>
    </source>
</evidence>
<dbReference type="EMBL" id="VIVL01000018">
    <property type="protein sequence ID" value="TWD75510.1"/>
    <property type="molecule type" value="Genomic_DNA"/>
</dbReference>
<sequence>MLAGFVKGLASLLSNPPTAVDMADHLSRLQAIADEGSDFVLVAHSQGNLFVNLAYDGLKKSHPATLQAVVHVAPASPTVRGMHVLSDLDAVINGLRNFGSWTVQAINLWLPFNKADASGHTLVGTYLNGQTPASTTPNGPPDTTPRAHVKGLIINALNQVLAP</sequence>
<reference evidence="1 2" key="1">
    <citation type="submission" date="2019-06" db="EMBL/GenBank/DDBJ databases">
        <title>Sorghum-associated microbial communities from plants grown in Nebraska, USA.</title>
        <authorList>
            <person name="Schachtman D."/>
        </authorList>
    </citation>
    <scope>NUCLEOTIDE SEQUENCE [LARGE SCALE GENOMIC DNA]</scope>
    <source>
        <strain evidence="1 2">T529</strain>
    </source>
</reference>
<proteinExistence type="predicted"/>
<organism evidence="1 2">
    <name type="scientific">Variovorax beijingensis</name>
    <dbReference type="NCBI Taxonomy" id="2496117"/>
    <lineage>
        <taxon>Bacteria</taxon>
        <taxon>Pseudomonadati</taxon>
        <taxon>Pseudomonadota</taxon>
        <taxon>Betaproteobacteria</taxon>
        <taxon>Burkholderiales</taxon>
        <taxon>Comamonadaceae</taxon>
        <taxon>Variovorax</taxon>
    </lineage>
</organism>